<dbReference type="Proteomes" id="UP000231581">
    <property type="component" value="Unassembled WGS sequence"/>
</dbReference>
<feature type="region of interest" description="Disordered" evidence="1">
    <location>
        <begin position="99"/>
        <end position="124"/>
    </location>
</feature>
<dbReference type="EMBL" id="PCSZ01000029">
    <property type="protein sequence ID" value="PIP60807.1"/>
    <property type="molecule type" value="Genomic_DNA"/>
</dbReference>
<gene>
    <name evidence="2" type="ORF">COX00_01255</name>
</gene>
<evidence type="ECO:0000313" key="3">
    <source>
        <dbReference type="Proteomes" id="UP000231581"/>
    </source>
</evidence>
<reference evidence="2 3" key="1">
    <citation type="submission" date="2017-09" db="EMBL/GenBank/DDBJ databases">
        <title>Depth-based differentiation of microbial function through sediment-hosted aquifers and enrichment of novel symbionts in the deep terrestrial subsurface.</title>
        <authorList>
            <person name="Probst A.J."/>
            <person name="Ladd B."/>
            <person name="Jarett J.K."/>
            <person name="Geller-Mcgrath D.E."/>
            <person name="Sieber C.M."/>
            <person name="Emerson J.B."/>
            <person name="Anantharaman K."/>
            <person name="Thomas B.C."/>
            <person name="Malmstrom R."/>
            <person name="Stieglmeier M."/>
            <person name="Klingl A."/>
            <person name="Woyke T."/>
            <person name="Ryan C.M."/>
            <person name="Banfield J.F."/>
        </authorList>
    </citation>
    <scope>NUCLEOTIDE SEQUENCE [LARGE SCALE GENOMIC DNA]</scope>
    <source>
        <strain evidence="2">CG22_combo_CG10-13_8_21_14_all_47_17</strain>
    </source>
</reference>
<evidence type="ECO:0000256" key="1">
    <source>
        <dbReference type="SAM" id="MobiDB-lite"/>
    </source>
</evidence>
<protein>
    <submittedName>
        <fullName evidence="2">Uncharacterized protein</fullName>
    </submittedName>
</protein>
<accession>A0A2H0BT00</accession>
<comment type="caution">
    <text evidence="2">The sequence shown here is derived from an EMBL/GenBank/DDBJ whole genome shotgun (WGS) entry which is preliminary data.</text>
</comment>
<sequence>MSWQRILETARRNGFPVVVTDIAGREPMVVMPLDAYEALSSQKEKNSGGFDDQSYSVEVGGSEIRTVEPILDEFNDKSFENVGATMPEMEEKKVLHVEEAQKSDDEELALEDRFFLEPTESQLD</sequence>
<proteinExistence type="predicted"/>
<name>A0A2H0BT00_9BACT</name>
<dbReference type="AlphaFoldDB" id="A0A2H0BT00"/>
<organism evidence="2 3">
    <name type="scientific">Candidatus Uhrbacteria bacterium CG22_combo_CG10-13_8_21_14_all_47_17</name>
    <dbReference type="NCBI Taxonomy" id="1975041"/>
    <lineage>
        <taxon>Bacteria</taxon>
        <taxon>Candidatus Uhriibacteriota</taxon>
    </lineage>
</organism>
<evidence type="ECO:0000313" key="2">
    <source>
        <dbReference type="EMBL" id="PIP60807.1"/>
    </source>
</evidence>